<accession>A0A9J5XMN8</accession>
<dbReference type="GO" id="GO:0005774">
    <property type="term" value="C:vacuolar membrane"/>
    <property type="evidence" value="ECO:0007669"/>
    <property type="project" value="TreeGrafter"/>
</dbReference>
<dbReference type="PANTHER" id="PTHR22950">
    <property type="entry name" value="AMINO ACID TRANSPORTER"/>
    <property type="match status" value="1"/>
</dbReference>
<evidence type="ECO:0000256" key="1">
    <source>
        <dbReference type="ARBA" id="ARBA00004141"/>
    </source>
</evidence>
<keyword evidence="3" id="KW-0813">Transport</keyword>
<dbReference type="PANTHER" id="PTHR22950:SF696">
    <property type="entry name" value="AMINO ACID TRANSPORTER TRANSMEMBRANE DOMAIN-CONTAINING PROTEIN"/>
    <property type="match status" value="1"/>
</dbReference>
<evidence type="ECO:0000256" key="6">
    <source>
        <dbReference type="SAM" id="Phobius"/>
    </source>
</evidence>
<evidence type="ECO:0000256" key="5">
    <source>
        <dbReference type="ARBA" id="ARBA00023136"/>
    </source>
</evidence>
<dbReference type="InterPro" id="IPR013057">
    <property type="entry name" value="AA_transpt_TM"/>
</dbReference>
<dbReference type="GO" id="GO:0015179">
    <property type="term" value="F:L-amino acid transmembrane transporter activity"/>
    <property type="evidence" value="ECO:0007669"/>
    <property type="project" value="TreeGrafter"/>
</dbReference>
<gene>
    <name evidence="8" type="ORF">H5410_049169</name>
</gene>
<sequence length="132" mass="14325">MCNKSCKSNGKQLCLDSTCCLPHQVTIENSSNNIGGENSKDLESLAYHQHVKSNTSFLHAVINMIGMVIGLGQLSTPYALENGGWLSSIILIGLGIICAYTSHLLGKCLQKIPNQKTIKILDTKHLEQKGQS</sequence>
<keyword evidence="3" id="KW-0029">Amino-acid transport</keyword>
<feature type="domain" description="Amino acid transporter transmembrane" evidence="7">
    <location>
        <begin position="54"/>
        <end position="115"/>
    </location>
</feature>
<feature type="transmembrane region" description="Helical" evidence="6">
    <location>
        <begin position="57"/>
        <end position="79"/>
    </location>
</feature>
<proteinExistence type="predicted"/>
<dbReference type="EMBL" id="JACXVP010000009">
    <property type="protein sequence ID" value="KAG5588735.1"/>
    <property type="molecule type" value="Genomic_DNA"/>
</dbReference>
<comment type="caution">
    <text evidence="8">The sequence shown here is derived from an EMBL/GenBank/DDBJ whole genome shotgun (WGS) entry which is preliminary data.</text>
</comment>
<evidence type="ECO:0000313" key="9">
    <source>
        <dbReference type="Proteomes" id="UP000824120"/>
    </source>
</evidence>
<name>A0A9J5XMN8_SOLCO</name>
<evidence type="ECO:0000259" key="7">
    <source>
        <dbReference type="Pfam" id="PF01490"/>
    </source>
</evidence>
<organism evidence="8 9">
    <name type="scientific">Solanum commersonii</name>
    <name type="common">Commerson's wild potato</name>
    <name type="synonym">Commerson's nightshade</name>
    <dbReference type="NCBI Taxonomy" id="4109"/>
    <lineage>
        <taxon>Eukaryota</taxon>
        <taxon>Viridiplantae</taxon>
        <taxon>Streptophyta</taxon>
        <taxon>Embryophyta</taxon>
        <taxon>Tracheophyta</taxon>
        <taxon>Spermatophyta</taxon>
        <taxon>Magnoliopsida</taxon>
        <taxon>eudicotyledons</taxon>
        <taxon>Gunneridae</taxon>
        <taxon>Pentapetalae</taxon>
        <taxon>asterids</taxon>
        <taxon>lamiids</taxon>
        <taxon>Solanales</taxon>
        <taxon>Solanaceae</taxon>
        <taxon>Solanoideae</taxon>
        <taxon>Solaneae</taxon>
        <taxon>Solanum</taxon>
    </lineage>
</organism>
<protein>
    <recommendedName>
        <fullName evidence="7">Amino acid transporter transmembrane domain-containing protein</fullName>
    </recommendedName>
</protein>
<reference evidence="8 9" key="1">
    <citation type="submission" date="2020-09" db="EMBL/GenBank/DDBJ databases">
        <title>De no assembly of potato wild relative species, Solanum commersonii.</title>
        <authorList>
            <person name="Cho K."/>
        </authorList>
    </citation>
    <scope>NUCLEOTIDE SEQUENCE [LARGE SCALE GENOMIC DNA]</scope>
    <source>
        <strain evidence="8">LZ3.2</strain>
        <tissue evidence="8">Leaf</tissue>
    </source>
</reference>
<evidence type="ECO:0000256" key="3">
    <source>
        <dbReference type="ARBA" id="ARBA00022970"/>
    </source>
</evidence>
<keyword evidence="5 6" id="KW-0472">Membrane</keyword>
<dbReference type="AlphaFoldDB" id="A0A9J5XMN8"/>
<evidence type="ECO:0000256" key="2">
    <source>
        <dbReference type="ARBA" id="ARBA00022692"/>
    </source>
</evidence>
<keyword evidence="4 6" id="KW-1133">Transmembrane helix</keyword>
<dbReference type="Pfam" id="PF01490">
    <property type="entry name" value="Aa_trans"/>
    <property type="match status" value="1"/>
</dbReference>
<keyword evidence="9" id="KW-1185">Reference proteome</keyword>
<feature type="transmembrane region" description="Helical" evidence="6">
    <location>
        <begin position="85"/>
        <end position="106"/>
    </location>
</feature>
<comment type="subcellular location">
    <subcellularLocation>
        <location evidence="1">Membrane</location>
        <topology evidence="1">Multi-pass membrane protein</topology>
    </subcellularLocation>
</comment>
<dbReference type="OrthoDB" id="655540at2759"/>
<evidence type="ECO:0000313" key="8">
    <source>
        <dbReference type="EMBL" id="KAG5588735.1"/>
    </source>
</evidence>
<dbReference type="Proteomes" id="UP000824120">
    <property type="component" value="Chromosome 9"/>
</dbReference>
<evidence type="ECO:0000256" key="4">
    <source>
        <dbReference type="ARBA" id="ARBA00022989"/>
    </source>
</evidence>
<keyword evidence="2 6" id="KW-0812">Transmembrane</keyword>